<dbReference type="GO" id="GO:0006357">
    <property type="term" value="P:regulation of transcription by RNA polymerase II"/>
    <property type="evidence" value="ECO:0007669"/>
    <property type="project" value="TreeGrafter"/>
</dbReference>
<feature type="region of interest" description="Disordered" evidence="1">
    <location>
        <begin position="1"/>
        <end position="71"/>
    </location>
</feature>
<dbReference type="FunFam" id="1.10.10.10:FF:000087">
    <property type="entry name" value="Transcriptional adapter 2"/>
    <property type="match status" value="1"/>
</dbReference>
<dbReference type="InterPro" id="IPR007526">
    <property type="entry name" value="SWIRM"/>
</dbReference>
<dbReference type="GO" id="GO:0003713">
    <property type="term" value="F:transcription coactivator activity"/>
    <property type="evidence" value="ECO:0007669"/>
    <property type="project" value="TreeGrafter"/>
</dbReference>
<accession>A0A5P1EN54</accession>
<dbReference type="PANTHER" id="PTHR12374">
    <property type="entry name" value="TRANSCRIPTIONAL ADAPTOR 2 ADA2 -RELATED"/>
    <property type="match status" value="1"/>
</dbReference>
<reference evidence="4" key="1">
    <citation type="journal article" date="2017" name="Nat. Commun.">
        <title>The asparagus genome sheds light on the origin and evolution of a young Y chromosome.</title>
        <authorList>
            <person name="Harkess A."/>
            <person name="Zhou J."/>
            <person name="Xu C."/>
            <person name="Bowers J.E."/>
            <person name="Van der Hulst R."/>
            <person name="Ayyampalayam S."/>
            <person name="Mercati F."/>
            <person name="Riccardi P."/>
            <person name="McKain M.R."/>
            <person name="Kakrana A."/>
            <person name="Tang H."/>
            <person name="Ray J."/>
            <person name="Groenendijk J."/>
            <person name="Arikit S."/>
            <person name="Mathioni S.M."/>
            <person name="Nakano M."/>
            <person name="Shan H."/>
            <person name="Telgmann-Rauber A."/>
            <person name="Kanno A."/>
            <person name="Yue Z."/>
            <person name="Chen H."/>
            <person name="Li W."/>
            <person name="Chen Y."/>
            <person name="Xu X."/>
            <person name="Zhang Y."/>
            <person name="Luo S."/>
            <person name="Chen H."/>
            <person name="Gao J."/>
            <person name="Mao Z."/>
            <person name="Pires J.C."/>
            <person name="Luo M."/>
            <person name="Kudrna D."/>
            <person name="Wing R.A."/>
            <person name="Meyers B.C."/>
            <person name="Yi K."/>
            <person name="Kong H."/>
            <person name="Lavrijsen P."/>
            <person name="Sunseri F."/>
            <person name="Falavigna A."/>
            <person name="Ye Y."/>
            <person name="Leebens-Mack J.H."/>
            <person name="Chen G."/>
        </authorList>
    </citation>
    <scope>NUCLEOTIDE SEQUENCE [LARGE SCALE GENOMIC DNA]</scope>
    <source>
        <strain evidence="4">cv. DH0086</strain>
    </source>
</reference>
<dbReference type="PROSITE" id="PS50934">
    <property type="entry name" value="SWIRM"/>
    <property type="match status" value="1"/>
</dbReference>
<feature type="compositionally biased region" description="Basic and acidic residues" evidence="1">
    <location>
        <begin position="1"/>
        <end position="22"/>
    </location>
</feature>
<organism evidence="3 4">
    <name type="scientific">Asparagus officinalis</name>
    <name type="common">Garden asparagus</name>
    <dbReference type="NCBI Taxonomy" id="4686"/>
    <lineage>
        <taxon>Eukaryota</taxon>
        <taxon>Viridiplantae</taxon>
        <taxon>Streptophyta</taxon>
        <taxon>Embryophyta</taxon>
        <taxon>Tracheophyta</taxon>
        <taxon>Spermatophyta</taxon>
        <taxon>Magnoliopsida</taxon>
        <taxon>Liliopsida</taxon>
        <taxon>Asparagales</taxon>
        <taxon>Asparagaceae</taxon>
        <taxon>Asparagoideae</taxon>
        <taxon>Asparagus</taxon>
    </lineage>
</organism>
<feature type="domain" description="SWIRM" evidence="2">
    <location>
        <begin position="75"/>
        <end position="166"/>
    </location>
</feature>
<dbReference type="GO" id="GO:0006338">
    <property type="term" value="P:chromatin remodeling"/>
    <property type="evidence" value="ECO:0007669"/>
    <property type="project" value="TreeGrafter"/>
</dbReference>
<feature type="compositionally biased region" description="Basic and acidic residues" evidence="1">
    <location>
        <begin position="38"/>
        <end position="57"/>
    </location>
</feature>
<proteinExistence type="predicted"/>
<sequence length="166" mass="18676">MYTEQKRRKELETSEHKSKESDQIVSSVKAVQKSNRPISREKCEPDGSPRNTVDNHKIRGGNGLDPGGKDSPVLQVSANAFDEWNITGLPGTELLSETEQQLCCQSRLLPSFYLKMQEVLVQEIFKGSVMRKADAYPLFKVDPSKVDKVYDIVTKKLGQHEEAPNV</sequence>
<protein>
    <recommendedName>
        <fullName evidence="2">SWIRM domain-containing protein</fullName>
    </recommendedName>
</protein>
<dbReference type="Gramene" id="ONK67435">
    <property type="protein sequence ID" value="ONK67435"/>
    <property type="gene ID" value="A4U43_C06F20220"/>
</dbReference>
<dbReference type="InterPro" id="IPR036388">
    <property type="entry name" value="WH-like_DNA-bd_sf"/>
</dbReference>
<evidence type="ECO:0000313" key="4">
    <source>
        <dbReference type="Proteomes" id="UP000243459"/>
    </source>
</evidence>
<dbReference type="AlphaFoldDB" id="A0A5P1EN54"/>
<dbReference type="SUPFAM" id="SSF46689">
    <property type="entry name" value="Homeodomain-like"/>
    <property type="match status" value="1"/>
</dbReference>
<dbReference type="InterPro" id="IPR009057">
    <property type="entry name" value="Homeodomain-like_sf"/>
</dbReference>
<dbReference type="GO" id="GO:0005634">
    <property type="term" value="C:nucleus"/>
    <property type="evidence" value="ECO:0007669"/>
    <property type="project" value="TreeGrafter"/>
</dbReference>
<evidence type="ECO:0000259" key="2">
    <source>
        <dbReference type="PROSITE" id="PS50934"/>
    </source>
</evidence>
<dbReference type="Gene3D" id="1.10.10.10">
    <property type="entry name" value="Winged helix-like DNA-binding domain superfamily/Winged helix DNA-binding domain"/>
    <property type="match status" value="1"/>
</dbReference>
<evidence type="ECO:0000256" key="1">
    <source>
        <dbReference type="SAM" id="MobiDB-lite"/>
    </source>
</evidence>
<dbReference type="Proteomes" id="UP000243459">
    <property type="component" value="Chromosome 6"/>
</dbReference>
<keyword evidence="4" id="KW-1185">Reference proteome</keyword>
<dbReference type="PANTHER" id="PTHR12374:SF20">
    <property type="entry name" value="TRANSCRIPTIONAL ADAPTER 2-ALPHA"/>
    <property type="match status" value="1"/>
</dbReference>
<evidence type="ECO:0000313" key="3">
    <source>
        <dbReference type="EMBL" id="ONK67435.1"/>
    </source>
</evidence>
<gene>
    <name evidence="3" type="ORF">A4U43_C06F20220</name>
</gene>
<dbReference type="GO" id="GO:0003682">
    <property type="term" value="F:chromatin binding"/>
    <property type="evidence" value="ECO:0007669"/>
    <property type="project" value="TreeGrafter"/>
</dbReference>
<dbReference type="EMBL" id="CM007386">
    <property type="protein sequence ID" value="ONK67435.1"/>
    <property type="molecule type" value="Genomic_DNA"/>
</dbReference>
<name>A0A5P1EN54_ASPOF</name>